<feature type="transmembrane region" description="Helical" evidence="9">
    <location>
        <begin position="274"/>
        <end position="292"/>
    </location>
</feature>
<evidence type="ECO:0000256" key="5">
    <source>
        <dbReference type="ARBA" id="ARBA00022692"/>
    </source>
</evidence>
<keyword evidence="11" id="KW-1185">Reference proteome</keyword>
<comment type="subcellular location">
    <subcellularLocation>
        <location evidence="2">Cell membrane</location>
        <topology evidence="2">Multi-pass membrane protein</topology>
    </subcellularLocation>
</comment>
<dbReference type="PANTHER" id="PTHR33529:SF2">
    <property type="entry name" value="LIPOPOLYSACCHARIDE EXPORT SYSTEM PERMEASE PROTEIN LPTG"/>
    <property type="match status" value="1"/>
</dbReference>
<comment type="similarity">
    <text evidence="3">Belongs to the LptF/LptG family.</text>
</comment>
<proteinExistence type="inferred from homology"/>
<feature type="transmembrane region" description="Helical" evidence="9">
    <location>
        <begin position="333"/>
        <end position="351"/>
    </location>
</feature>
<feature type="transmembrane region" description="Helical" evidence="9">
    <location>
        <begin position="14"/>
        <end position="35"/>
    </location>
</feature>
<evidence type="ECO:0000313" key="11">
    <source>
        <dbReference type="Proteomes" id="UP000028252"/>
    </source>
</evidence>
<evidence type="ECO:0000256" key="8">
    <source>
        <dbReference type="ARBA" id="ARBA00026081"/>
    </source>
</evidence>
<dbReference type="NCBIfam" id="TIGR04408">
    <property type="entry name" value="LptG_lptG"/>
    <property type="match status" value="1"/>
</dbReference>
<dbReference type="GO" id="GO:0015920">
    <property type="term" value="P:lipopolysaccharide transport"/>
    <property type="evidence" value="ECO:0007669"/>
    <property type="project" value="TreeGrafter"/>
</dbReference>
<gene>
    <name evidence="10" type="ORF">ADIMK_1277</name>
</gene>
<dbReference type="eggNOG" id="COG0795">
    <property type="taxonomic scope" value="Bacteria"/>
</dbReference>
<keyword evidence="5 9" id="KW-0812">Transmembrane</keyword>
<protein>
    <submittedName>
        <fullName evidence="10">Putative Permease</fullName>
    </submittedName>
</protein>
<dbReference type="Proteomes" id="UP000028252">
    <property type="component" value="Unassembled WGS sequence"/>
</dbReference>
<name>A0A081G219_9GAMM</name>
<dbReference type="Pfam" id="PF03739">
    <property type="entry name" value="LptF_LptG"/>
    <property type="match status" value="1"/>
</dbReference>
<dbReference type="AlphaFoldDB" id="A0A081G219"/>
<keyword evidence="7 9" id="KW-0472">Membrane</keyword>
<keyword evidence="6 9" id="KW-1133">Transmembrane helix</keyword>
<evidence type="ECO:0000313" key="10">
    <source>
        <dbReference type="EMBL" id="KEA64824.1"/>
    </source>
</evidence>
<evidence type="ECO:0000256" key="2">
    <source>
        <dbReference type="ARBA" id="ARBA00004651"/>
    </source>
</evidence>
<evidence type="ECO:0000256" key="9">
    <source>
        <dbReference type="SAM" id="Phobius"/>
    </source>
</evidence>
<comment type="subunit">
    <text evidence="8">Component of the lipopolysaccharide transport and assembly complex. The LptBFG transporter is composed of two ATP-binding proteins (LptB) and two transmembrane proteins (LptF and LptG).</text>
</comment>
<accession>A0A081G219</accession>
<dbReference type="RefSeq" id="WP_036185053.1">
    <property type="nucleotide sequence ID" value="NZ_JMQN01000015.1"/>
</dbReference>
<feature type="transmembrane region" description="Helical" evidence="9">
    <location>
        <begin position="62"/>
        <end position="82"/>
    </location>
</feature>
<dbReference type="InterPro" id="IPR005495">
    <property type="entry name" value="LptG/LptF_permease"/>
</dbReference>
<dbReference type="InterPro" id="IPR030923">
    <property type="entry name" value="LptG"/>
</dbReference>
<organism evidence="10 11">
    <name type="scientific">Marinobacterium lacunae</name>
    <dbReference type="NCBI Taxonomy" id="1232683"/>
    <lineage>
        <taxon>Bacteria</taxon>
        <taxon>Pseudomonadati</taxon>
        <taxon>Pseudomonadota</taxon>
        <taxon>Gammaproteobacteria</taxon>
        <taxon>Oceanospirillales</taxon>
        <taxon>Oceanospirillaceae</taxon>
        <taxon>Marinobacterium</taxon>
    </lineage>
</organism>
<evidence type="ECO:0000256" key="3">
    <source>
        <dbReference type="ARBA" id="ARBA00007725"/>
    </source>
</evidence>
<comment type="function">
    <text evidence="1">Part of the ABC transporter complex LptBFG involved in the translocation of lipopolysaccharide (LPS) from the inner membrane to the outer membrane.</text>
</comment>
<dbReference type="GO" id="GO:0043190">
    <property type="term" value="C:ATP-binding cassette (ABC) transporter complex"/>
    <property type="evidence" value="ECO:0007669"/>
    <property type="project" value="InterPro"/>
</dbReference>
<dbReference type="OrthoDB" id="9776227at2"/>
<reference evidence="10 11" key="1">
    <citation type="submission" date="2014-04" db="EMBL/GenBank/DDBJ databases">
        <title>Marinobacterium kochiensis sp. nov., isolated from sediment sample collected from Kochi backwaters in Kerala, India.</title>
        <authorList>
            <person name="Singh A."/>
            <person name="Pinnaka A.K."/>
        </authorList>
    </citation>
    <scope>NUCLEOTIDE SEQUENCE [LARGE SCALE GENOMIC DNA]</scope>
    <source>
        <strain evidence="10 11">AK27</strain>
    </source>
</reference>
<dbReference type="PATRIC" id="fig|1232683.4.peg.1267"/>
<evidence type="ECO:0000256" key="1">
    <source>
        <dbReference type="ARBA" id="ARBA00002265"/>
    </source>
</evidence>
<evidence type="ECO:0000256" key="4">
    <source>
        <dbReference type="ARBA" id="ARBA00022475"/>
    </source>
</evidence>
<dbReference type="GO" id="GO:0055085">
    <property type="term" value="P:transmembrane transport"/>
    <property type="evidence" value="ECO:0007669"/>
    <property type="project" value="InterPro"/>
</dbReference>
<evidence type="ECO:0000256" key="6">
    <source>
        <dbReference type="ARBA" id="ARBA00022989"/>
    </source>
</evidence>
<evidence type="ECO:0000256" key="7">
    <source>
        <dbReference type="ARBA" id="ARBA00023136"/>
    </source>
</evidence>
<dbReference type="PANTHER" id="PTHR33529">
    <property type="entry name" value="SLR0882 PROTEIN-RELATED"/>
    <property type="match status" value="1"/>
</dbReference>
<comment type="caution">
    <text evidence="10">The sequence shown here is derived from an EMBL/GenBank/DDBJ whole genome shotgun (WGS) entry which is preliminary data.</text>
</comment>
<keyword evidence="4" id="KW-1003">Cell membrane</keyword>
<sequence>MIANRLELYIARHVLAAIAVVLLIVVGLDLLSALIDELDRLSDRYQFGAMLQYLALTIPRRIYEMLPLSALVGCLIGLGSLASQSELTVMRAAGFSTARIVLGVFKPVLLLMLLELTLGQFIAPATERLALSGRAVALASDGILRANEGAWHRDGNEFIHIAAVEPGGVIHGITRYQYGDDEGLLRSSYARIGKASDDGWILQDVRETRFVDGRTEARQLEEEHWITGLSPGLLSVIIVDPVDLSITGLARYSGYLEEQGVNSDNYRLAFWGKLLQPLSIAALVLIGVSFIFGPLRNVTAGQRVIAGVIGGVCFKFAQDILGPASSVFGFPPLLAVSLPILICFAVGFLLLRRAG</sequence>
<dbReference type="STRING" id="1232683.ADIMK_1277"/>
<dbReference type="EMBL" id="JMQN01000015">
    <property type="protein sequence ID" value="KEA64824.1"/>
    <property type="molecule type" value="Genomic_DNA"/>
</dbReference>